<proteinExistence type="predicted"/>
<keyword evidence="1" id="KW-0732">Signal</keyword>
<name>A0AAV9I7I2_9RHOD</name>
<dbReference type="AlphaFoldDB" id="A0AAV9I7I2"/>
<dbReference type="EMBL" id="JANCYU010000012">
    <property type="protein sequence ID" value="KAK4523176.1"/>
    <property type="molecule type" value="Genomic_DNA"/>
</dbReference>
<evidence type="ECO:0000313" key="2">
    <source>
        <dbReference type="EMBL" id="KAK4523176.1"/>
    </source>
</evidence>
<organism evidence="2 3">
    <name type="scientific">Galdieria yellowstonensis</name>
    <dbReference type="NCBI Taxonomy" id="3028027"/>
    <lineage>
        <taxon>Eukaryota</taxon>
        <taxon>Rhodophyta</taxon>
        <taxon>Bangiophyceae</taxon>
        <taxon>Galdieriales</taxon>
        <taxon>Galdieriaceae</taxon>
        <taxon>Galdieria</taxon>
    </lineage>
</organism>
<reference evidence="2 3" key="1">
    <citation type="submission" date="2022-07" db="EMBL/GenBank/DDBJ databases">
        <title>Genome-wide signatures of adaptation to extreme environments.</title>
        <authorList>
            <person name="Cho C.H."/>
            <person name="Yoon H.S."/>
        </authorList>
    </citation>
    <scope>NUCLEOTIDE SEQUENCE [LARGE SCALE GENOMIC DNA]</scope>
    <source>
        <strain evidence="2 3">108.79 E11</strain>
    </source>
</reference>
<gene>
    <name evidence="2" type="ORF">GAYE_PCTG44G1068</name>
</gene>
<accession>A0AAV9I7I2</accession>
<sequence length="248" mass="28593">MNKISLVSFLLFGVVIYAVAGPLKDSQIASKVRGYSSQYTPTYTSEYTPSYSSEYTPSYSSSYSPVYSSPYQSSYSPTYTTYPWIQPCAQACAGCLYCYQQYNFYYPYGLDILYCNNFDKYCPSGYVRPTPYQYSSYSRGAYTSSSSYATPTYSSSYSTPMYSSSYATNTYTSYEAPPMTYYYPEWYLECYQWCFECLLCNLEYGFYYIQEPTPTPYYPSYSSSYPMYSSSYSSYSSYPSYTTSSYSS</sequence>
<feature type="signal peptide" evidence="1">
    <location>
        <begin position="1"/>
        <end position="20"/>
    </location>
</feature>
<evidence type="ECO:0000256" key="1">
    <source>
        <dbReference type="SAM" id="SignalP"/>
    </source>
</evidence>
<evidence type="ECO:0000313" key="3">
    <source>
        <dbReference type="Proteomes" id="UP001300502"/>
    </source>
</evidence>
<comment type="caution">
    <text evidence="2">The sequence shown here is derived from an EMBL/GenBank/DDBJ whole genome shotgun (WGS) entry which is preliminary data.</text>
</comment>
<keyword evidence="3" id="KW-1185">Reference proteome</keyword>
<dbReference type="Proteomes" id="UP001300502">
    <property type="component" value="Unassembled WGS sequence"/>
</dbReference>
<feature type="chain" id="PRO_5043642418" evidence="1">
    <location>
        <begin position="21"/>
        <end position="248"/>
    </location>
</feature>
<protein>
    <submittedName>
        <fullName evidence="2">Uncharacterized protein</fullName>
    </submittedName>
</protein>